<sequence length="114" mass="13382">MVRVLTGIPMLDWNRKSLILFGGAYGQEYQNWSVSMKFGMKSEFSYVITVDDLLLTEFIKRHSERFGTWQLDSKAQQKKESQQDRHLEDGVFYGHTKIATWTETRFMDEVSHAP</sequence>
<protein>
    <submittedName>
        <fullName evidence="2">FBA_2 domain-containing protein</fullName>
    </submittedName>
</protein>
<dbReference type="WBParaSite" id="Csp11.Scaffold630.g22143.t1">
    <property type="protein sequence ID" value="Csp11.Scaffold630.g22143.t1"/>
    <property type="gene ID" value="Csp11.Scaffold630.g22143"/>
</dbReference>
<accession>A0A1I7V3X2</accession>
<reference evidence="2" key="1">
    <citation type="submission" date="2016-11" db="UniProtKB">
        <authorList>
            <consortium name="WormBaseParasite"/>
        </authorList>
    </citation>
    <scope>IDENTIFICATION</scope>
</reference>
<proteinExistence type="predicted"/>
<keyword evidence="1" id="KW-1185">Reference proteome</keyword>
<dbReference type="AlphaFoldDB" id="A0A1I7V3X2"/>
<dbReference type="Proteomes" id="UP000095282">
    <property type="component" value="Unplaced"/>
</dbReference>
<organism evidence="1 2">
    <name type="scientific">Caenorhabditis tropicalis</name>
    <dbReference type="NCBI Taxonomy" id="1561998"/>
    <lineage>
        <taxon>Eukaryota</taxon>
        <taxon>Metazoa</taxon>
        <taxon>Ecdysozoa</taxon>
        <taxon>Nematoda</taxon>
        <taxon>Chromadorea</taxon>
        <taxon>Rhabditida</taxon>
        <taxon>Rhabditina</taxon>
        <taxon>Rhabditomorpha</taxon>
        <taxon>Rhabditoidea</taxon>
        <taxon>Rhabditidae</taxon>
        <taxon>Peloderinae</taxon>
        <taxon>Caenorhabditis</taxon>
    </lineage>
</organism>
<name>A0A1I7V3X2_9PELO</name>
<evidence type="ECO:0000313" key="1">
    <source>
        <dbReference type="Proteomes" id="UP000095282"/>
    </source>
</evidence>
<evidence type="ECO:0000313" key="2">
    <source>
        <dbReference type="WBParaSite" id="Csp11.Scaffold630.g22143.t1"/>
    </source>
</evidence>